<organism evidence="5 6">
    <name type="scientific">Pseudonocardia broussonetiae</name>
    <dbReference type="NCBI Taxonomy" id="2736640"/>
    <lineage>
        <taxon>Bacteria</taxon>
        <taxon>Bacillati</taxon>
        <taxon>Actinomycetota</taxon>
        <taxon>Actinomycetes</taxon>
        <taxon>Pseudonocardiales</taxon>
        <taxon>Pseudonocardiaceae</taxon>
        <taxon>Pseudonocardia</taxon>
    </lineage>
</organism>
<gene>
    <name evidence="5" type="ORF">HOP40_14895</name>
</gene>
<dbReference type="Proteomes" id="UP000505377">
    <property type="component" value="Chromosome"/>
</dbReference>
<proteinExistence type="predicted"/>
<accession>A0A6M6JIG4</accession>
<evidence type="ECO:0000259" key="4">
    <source>
        <dbReference type="PROSITE" id="PS50901"/>
    </source>
</evidence>
<dbReference type="Pfam" id="PF01580">
    <property type="entry name" value="FtsK_SpoIIIE"/>
    <property type="match status" value="1"/>
</dbReference>
<dbReference type="PROSITE" id="PS50901">
    <property type="entry name" value="FTSK"/>
    <property type="match status" value="1"/>
</dbReference>
<sequence length="378" mass="40014">MTLLDWHHRRTDRVANYEFAASMRWAFRQACIGAGVCLAVDSPIAGTSFRTPEVTNVELGTPLRMTVRMLEGTVPAALARAGHLIAPHLGGVALRVADRGFGWAVVTVLTSDPLAGSLELPPSPRAGVLLGRDEGGENLEVDPVELPHLIVQGQTRSGKSTWLYALIVQLLRHLNVVVAGVDPSGITLRPFTGTAHARWQASGLADPHALEAVLVALVADMDARLAAMPLDRDILPISAEHPLVVTILDEYPALLRALDAADPKQGKRVRALVARLLAESHKVGHRMVIAAQRAEASIVGAAERAQCGGRLSFRVDSADSVKLLHSDAELLAGGHTSARPGIALCSWPGRPLTRIRGPYLGGYGAYAAAVTAATRGAA</sequence>
<evidence type="ECO:0000313" key="6">
    <source>
        <dbReference type="Proteomes" id="UP000505377"/>
    </source>
</evidence>
<keyword evidence="2 3" id="KW-0067">ATP-binding</keyword>
<dbReference type="GO" id="GO:0005524">
    <property type="term" value="F:ATP binding"/>
    <property type="evidence" value="ECO:0007669"/>
    <property type="project" value="UniProtKB-UniRule"/>
</dbReference>
<protein>
    <recommendedName>
        <fullName evidence="4">FtsK domain-containing protein</fullName>
    </recommendedName>
</protein>
<dbReference type="PANTHER" id="PTHR22683:SF41">
    <property type="entry name" value="DNA TRANSLOCASE FTSK"/>
    <property type="match status" value="1"/>
</dbReference>
<dbReference type="SUPFAM" id="SSF52540">
    <property type="entry name" value="P-loop containing nucleoside triphosphate hydrolases"/>
    <property type="match status" value="1"/>
</dbReference>
<dbReference type="InterPro" id="IPR027417">
    <property type="entry name" value="P-loop_NTPase"/>
</dbReference>
<dbReference type="InterPro" id="IPR002543">
    <property type="entry name" value="FtsK_dom"/>
</dbReference>
<evidence type="ECO:0000256" key="3">
    <source>
        <dbReference type="PROSITE-ProRule" id="PRU00289"/>
    </source>
</evidence>
<dbReference type="PANTHER" id="PTHR22683">
    <property type="entry name" value="SPORULATION PROTEIN RELATED"/>
    <property type="match status" value="1"/>
</dbReference>
<dbReference type="EMBL" id="CP053564">
    <property type="protein sequence ID" value="QJY46945.1"/>
    <property type="molecule type" value="Genomic_DNA"/>
</dbReference>
<name>A0A6M6JIG4_9PSEU</name>
<dbReference type="RefSeq" id="WP_172158936.1">
    <property type="nucleotide sequence ID" value="NZ_CP053564.1"/>
</dbReference>
<feature type="binding site" evidence="3">
    <location>
        <begin position="153"/>
        <end position="160"/>
    </location>
    <ligand>
        <name>ATP</name>
        <dbReference type="ChEBI" id="CHEBI:30616"/>
    </ligand>
</feature>
<evidence type="ECO:0000256" key="1">
    <source>
        <dbReference type="ARBA" id="ARBA00022741"/>
    </source>
</evidence>
<evidence type="ECO:0000256" key="2">
    <source>
        <dbReference type="ARBA" id="ARBA00022840"/>
    </source>
</evidence>
<evidence type="ECO:0000313" key="5">
    <source>
        <dbReference type="EMBL" id="QJY46945.1"/>
    </source>
</evidence>
<dbReference type="Gene3D" id="3.40.50.300">
    <property type="entry name" value="P-loop containing nucleotide triphosphate hydrolases"/>
    <property type="match status" value="1"/>
</dbReference>
<dbReference type="GO" id="GO:0003677">
    <property type="term" value="F:DNA binding"/>
    <property type="evidence" value="ECO:0007669"/>
    <property type="project" value="InterPro"/>
</dbReference>
<reference evidence="5 6" key="1">
    <citation type="submission" date="2020-05" db="EMBL/GenBank/DDBJ databases">
        <authorList>
            <person name="Mo P."/>
        </authorList>
    </citation>
    <scope>NUCLEOTIDE SEQUENCE [LARGE SCALE GENOMIC DNA]</scope>
    <source>
        <strain evidence="5 6">Gen01</strain>
    </source>
</reference>
<keyword evidence="6" id="KW-1185">Reference proteome</keyword>
<feature type="domain" description="FtsK" evidence="4">
    <location>
        <begin position="136"/>
        <end position="322"/>
    </location>
</feature>
<dbReference type="KEGG" id="pbro:HOP40_14895"/>
<dbReference type="AlphaFoldDB" id="A0A6M6JIG4"/>
<keyword evidence="1 3" id="KW-0547">Nucleotide-binding</keyword>
<dbReference type="InterPro" id="IPR050206">
    <property type="entry name" value="FtsK/SpoIIIE/SftA"/>
</dbReference>